<dbReference type="InterPro" id="IPR015943">
    <property type="entry name" value="WD40/YVTN_repeat-like_dom_sf"/>
</dbReference>
<dbReference type="RefSeq" id="WP_390211768.1">
    <property type="nucleotide sequence ID" value="NZ_JBHLXJ010000009.1"/>
</dbReference>
<dbReference type="InterPro" id="IPR018391">
    <property type="entry name" value="PQQ_b-propeller_rpt"/>
</dbReference>
<reference evidence="1 2" key="1">
    <citation type="submission" date="2024-09" db="EMBL/GenBank/DDBJ databases">
        <authorList>
            <person name="Sun Q."/>
            <person name="Mori K."/>
        </authorList>
    </citation>
    <scope>NUCLEOTIDE SEQUENCE [LARGE SCALE GENOMIC DNA]</scope>
    <source>
        <strain evidence="1 2">CCM 8677</strain>
    </source>
</reference>
<dbReference type="EMBL" id="JBHLXJ010000009">
    <property type="protein sequence ID" value="MFC0349923.1"/>
    <property type="molecule type" value="Genomic_DNA"/>
</dbReference>
<dbReference type="InterPro" id="IPR011047">
    <property type="entry name" value="Quinoprotein_ADH-like_sf"/>
</dbReference>
<gene>
    <name evidence="1" type="ORF">ACFFJH_08895</name>
</gene>
<dbReference type="Proteomes" id="UP001589844">
    <property type="component" value="Unassembled WGS sequence"/>
</dbReference>
<dbReference type="SUPFAM" id="SSF50998">
    <property type="entry name" value="Quinoprotein alcohol dehydrogenase-like"/>
    <property type="match status" value="1"/>
</dbReference>
<dbReference type="Gene3D" id="2.130.10.10">
    <property type="entry name" value="YVTN repeat-like/Quinoprotein amine dehydrogenase"/>
    <property type="match status" value="2"/>
</dbReference>
<proteinExistence type="predicted"/>
<dbReference type="SMART" id="SM00564">
    <property type="entry name" value="PQQ"/>
    <property type="match status" value="2"/>
</dbReference>
<name>A0ABV6IDL8_9BURK</name>
<evidence type="ECO:0000313" key="1">
    <source>
        <dbReference type="EMBL" id="MFC0349923.1"/>
    </source>
</evidence>
<keyword evidence="2" id="KW-1185">Reference proteome</keyword>
<sequence length="586" mass="64979">MKIFACFLSLVLIGCGGGTSTGGTSTGGAGSQVTAPDNGLSLSPSSISLKVFKGESFSTDVLAILNRDFGSEINIKIEDDKGIIQPQIKLVISGTKSATATLVSKPDLLAGVYDGKIKISLCKDALCSQLHQGSPWFLPYRLEVMNFAETKDMTALGRITKQENWTSPQVNITNASYLDVTIDPTKILPRFSKSTEFGDLSFALPSSDGLVYIVNNDLDISVFGTGYRSQLIAVDEQTGSVRWAYKLLYGKNKIGQPLILGDNIYIYKGYSDSTFANVSLLVIDKQTGVLKAEYRQDVFLEFLESKYLPAPSIDPFKLQLNSLIYKNESYGAELYTSSGIFTYKPEEVHTIVNGLKSDRLGQLMRNNRDGASSVAVSNREYDNQLYGMTNFYPIVRDGLRPVLHSQSEILVHEASRSIPDRFLINFDWNRSTQKWDKSGFFRSAVAIRGNEFYVVNFNQVEGRRTSDGSLLWSWVIPGETQGVISGKLPYDPSLPSSQTFGDHLFNEEILNLFVTNNLLFIGMREHVYAIDTSTHKMVWSFPRGGFVSMSNSGVLYLANSMNKKTSLLRSKTSISVQPMLFAFNTR</sequence>
<organism evidence="1 2">
    <name type="scientific">Undibacterium danionis</name>
    <dbReference type="NCBI Taxonomy" id="1812100"/>
    <lineage>
        <taxon>Bacteria</taxon>
        <taxon>Pseudomonadati</taxon>
        <taxon>Pseudomonadota</taxon>
        <taxon>Betaproteobacteria</taxon>
        <taxon>Burkholderiales</taxon>
        <taxon>Oxalobacteraceae</taxon>
        <taxon>Undibacterium</taxon>
    </lineage>
</organism>
<dbReference type="PROSITE" id="PS51257">
    <property type="entry name" value="PROKAR_LIPOPROTEIN"/>
    <property type="match status" value="1"/>
</dbReference>
<comment type="caution">
    <text evidence="1">The sequence shown here is derived from an EMBL/GenBank/DDBJ whole genome shotgun (WGS) entry which is preliminary data.</text>
</comment>
<protein>
    <submittedName>
        <fullName evidence="1">Uncharacterized protein</fullName>
    </submittedName>
</protein>
<accession>A0ABV6IDL8</accession>
<evidence type="ECO:0000313" key="2">
    <source>
        <dbReference type="Proteomes" id="UP001589844"/>
    </source>
</evidence>